<gene>
    <name evidence="1" type="ORF">H6G05_02575</name>
</gene>
<sequence length="54" mass="6180">MTTHIIIQSIAFISLVKYGFVSPPSAGKQTFVPRLLEKRYRVYEDTPQGLAVRR</sequence>
<dbReference type="RefSeq" id="WP_339383068.1">
    <property type="nucleotide sequence ID" value="NZ_CAWPQU010000012.1"/>
</dbReference>
<protein>
    <submittedName>
        <fullName evidence="1">Uncharacterized protein</fullName>
    </submittedName>
</protein>
<comment type="caution">
    <text evidence="1">The sequence shown here is derived from an EMBL/GenBank/DDBJ whole genome shotgun (WGS) entry which is preliminary data.</text>
</comment>
<accession>A0ABR8C4V1</accession>
<organism evidence="1 2">
    <name type="scientific">Phormidium tenue FACHB-1050</name>
    <dbReference type="NCBI Taxonomy" id="2692857"/>
    <lineage>
        <taxon>Bacteria</taxon>
        <taxon>Bacillati</taxon>
        <taxon>Cyanobacteriota</taxon>
        <taxon>Cyanophyceae</taxon>
        <taxon>Oscillatoriophycideae</taxon>
        <taxon>Oscillatoriales</taxon>
        <taxon>Oscillatoriaceae</taxon>
        <taxon>Phormidium</taxon>
    </lineage>
</organism>
<name>A0ABR8C4V1_9CYAN</name>
<dbReference type="Proteomes" id="UP000618445">
    <property type="component" value="Unassembled WGS sequence"/>
</dbReference>
<reference evidence="1 2" key="1">
    <citation type="journal article" date="2020" name="ISME J.">
        <title>Comparative genomics reveals insights into cyanobacterial evolution and habitat adaptation.</title>
        <authorList>
            <person name="Chen M.Y."/>
            <person name="Teng W.K."/>
            <person name="Zhao L."/>
            <person name="Hu C.X."/>
            <person name="Zhou Y.K."/>
            <person name="Han B.P."/>
            <person name="Song L.R."/>
            <person name="Shu W.S."/>
        </authorList>
    </citation>
    <scope>NUCLEOTIDE SEQUENCE [LARGE SCALE GENOMIC DNA]</scope>
    <source>
        <strain evidence="1 2">FACHB-1050</strain>
    </source>
</reference>
<evidence type="ECO:0000313" key="2">
    <source>
        <dbReference type="Proteomes" id="UP000618445"/>
    </source>
</evidence>
<keyword evidence="2" id="KW-1185">Reference proteome</keyword>
<proteinExistence type="predicted"/>
<evidence type="ECO:0000313" key="1">
    <source>
        <dbReference type="EMBL" id="MBD2315732.1"/>
    </source>
</evidence>
<dbReference type="EMBL" id="JACJQY010000002">
    <property type="protein sequence ID" value="MBD2315732.1"/>
    <property type="molecule type" value="Genomic_DNA"/>
</dbReference>